<keyword evidence="1" id="KW-0472">Membrane</keyword>
<keyword evidence="1" id="KW-1133">Transmembrane helix</keyword>
<evidence type="ECO:0000256" key="1">
    <source>
        <dbReference type="SAM" id="Phobius"/>
    </source>
</evidence>
<evidence type="ECO:0000313" key="2">
    <source>
        <dbReference type="EMBL" id="QTC90152.1"/>
    </source>
</evidence>
<dbReference type="EMBL" id="CP062222">
    <property type="protein sequence ID" value="QTC90152.1"/>
    <property type="molecule type" value="Genomic_DNA"/>
</dbReference>
<dbReference type="KEGG" id="bgoe:IFJ75_12770"/>
<feature type="transmembrane region" description="Helical" evidence="1">
    <location>
        <begin position="24"/>
        <end position="46"/>
    </location>
</feature>
<dbReference type="Proteomes" id="UP000663918">
    <property type="component" value="Chromosome"/>
</dbReference>
<dbReference type="AlphaFoldDB" id="A0A975BZS7"/>
<sequence length="169" mass="17413">METSLPEQGQAALKARLATRLATAMRLPIAAIGLASAGLAVANAAASAPDRVTVAAAAVVACCAATLFLCATLDPGFHRSLSALNADRLLRARELGWSARLFGLGLPVGDRLLFYVGLIALLATLAASNLWHHLPAAALGFAAFFLIGVTQIAIMVRDAPAHIQAPPPE</sequence>
<dbReference type="RefSeq" id="WP_207868570.1">
    <property type="nucleotide sequence ID" value="NZ_CP062222.1"/>
</dbReference>
<organism evidence="2 3">
    <name type="scientific">Brevundimonas goettingensis</name>
    <dbReference type="NCBI Taxonomy" id="2774190"/>
    <lineage>
        <taxon>Bacteria</taxon>
        <taxon>Pseudomonadati</taxon>
        <taxon>Pseudomonadota</taxon>
        <taxon>Alphaproteobacteria</taxon>
        <taxon>Caulobacterales</taxon>
        <taxon>Caulobacteraceae</taxon>
        <taxon>Brevundimonas</taxon>
    </lineage>
</organism>
<protein>
    <submittedName>
        <fullName evidence="2">Uncharacterized protein</fullName>
    </submittedName>
</protein>
<feature type="transmembrane region" description="Helical" evidence="1">
    <location>
        <begin position="137"/>
        <end position="156"/>
    </location>
</feature>
<proteinExistence type="predicted"/>
<feature type="transmembrane region" description="Helical" evidence="1">
    <location>
        <begin position="112"/>
        <end position="131"/>
    </location>
</feature>
<keyword evidence="3" id="KW-1185">Reference proteome</keyword>
<accession>A0A975BZS7</accession>
<name>A0A975BZS7_9CAUL</name>
<keyword evidence="1" id="KW-0812">Transmembrane</keyword>
<reference evidence="2" key="1">
    <citation type="submission" date="2020-09" db="EMBL/GenBank/DDBJ databases">
        <title>Brevundimonas sp. LVF2 isolated from a puddle in Goettingen, Germany.</title>
        <authorList>
            <person name="Friedrich I."/>
            <person name="Klassen A."/>
            <person name="Hannes N."/>
            <person name="Schneider D."/>
            <person name="Hertel R."/>
            <person name="Daniel R."/>
        </authorList>
    </citation>
    <scope>NUCLEOTIDE SEQUENCE</scope>
    <source>
        <strain evidence="2">LVF2</strain>
    </source>
</reference>
<gene>
    <name evidence="2" type="ORF">IFJ75_12770</name>
</gene>
<feature type="transmembrane region" description="Helical" evidence="1">
    <location>
        <begin position="52"/>
        <end position="73"/>
    </location>
</feature>
<evidence type="ECO:0000313" key="3">
    <source>
        <dbReference type="Proteomes" id="UP000663918"/>
    </source>
</evidence>